<organism evidence="2 3">
    <name type="scientific">Mesopusillimonas faecipullorum</name>
    <dbReference type="NCBI Taxonomy" id="2755040"/>
    <lineage>
        <taxon>Bacteria</taxon>
        <taxon>Pseudomonadati</taxon>
        <taxon>Pseudomonadota</taxon>
        <taxon>Betaproteobacteria</taxon>
        <taxon>Burkholderiales</taxon>
        <taxon>Alcaligenaceae</taxon>
        <taxon>Mesopusillimonas</taxon>
    </lineage>
</organism>
<name>A0ABS8CE60_9BURK</name>
<gene>
    <name evidence="2" type="ORF">H0484_11260</name>
</gene>
<comment type="caution">
    <text evidence="2">The sequence shown here is derived from an EMBL/GenBank/DDBJ whole genome shotgun (WGS) entry which is preliminary data.</text>
</comment>
<keyword evidence="3" id="KW-1185">Reference proteome</keyword>
<reference evidence="2 3" key="1">
    <citation type="submission" date="2020-07" db="EMBL/GenBank/DDBJ databases">
        <title>Pusillimonas sp. nov., isolated from poultry manure in Taiwan.</title>
        <authorList>
            <person name="Lin S.-Y."/>
            <person name="Tang Y.-S."/>
            <person name="Young C.-C."/>
        </authorList>
    </citation>
    <scope>NUCLEOTIDE SEQUENCE [LARGE SCALE GENOMIC DNA]</scope>
    <source>
        <strain evidence="2 3">CC-YST705</strain>
    </source>
</reference>
<dbReference type="Proteomes" id="UP000776983">
    <property type="component" value="Unassembled WGS sequence"/>
</dbReference>
<protein>
    <recommendedName>
        <fullName evidence="4">DUF2934 domain-containing protein</fullName>
    </recommendedName>
</protein>
<dbReference type="RefSeq" id="WP_226954740.1">
    <property type="nucleotide sequence ID" value="NZ_JACDXW010000005.1"/>
</dbReference>
<evidence type="ECO:0008006" key="4">
    <source>
        <dbReference type="Google" id="ProtNLM"/>
    </source>
</evidence>
<feature type="compositionally biased region" description="Basic and acidic residues" evidence="1">
    <location>
        <begin position="27"/>
        <end position="36"/>
    </location>
</feature>
<feature type="region of interest" description="Disordered" evidence="1">
    <location>
        <begin position="1"/>
        <end position="48"/>
    </location>
</feature>
<proteinExistence type="predicted"/>
<dbReference type="EMBL" id="JACDXW010000005">
    <property type="protein sequence ID" value="MCB5364325.1"/>
    <property type="molecule type" value="Genomic_DNA"/>
</dbReference>
<evidence type="ECO:0000313" key="2">
    <source>
        <dbReference type="EMBL" id="MCB5364325.1"/>
    </source>
</evidence>
<sequence>MNDHHQPRAQPVKTHRKPAAKATRSIRIQEDAKSAEPRYGPGWLREEV</sequence>
<evidence type="ECO:0000313" key="3">
    <source>
        <dbReference type="Proteomes" id="UP000776983"/>
    </source>
</evidence>
<accession>A0ABS8CE60</accession>
<evidence type="ECO:0000256" key="1">
    <source>
        <dbReference type="SAM" id="MobiDB-lite"/>
    </source>
</evidence>